<dbReference type="Proteomes" id="UP000094336">
    <property type="component" value="Unassembled WGS sequence"/>
</dbReference>
<dbReference type="Gene3D" id="6.10.250.3440">
    <property type="match status" value="1"/>
</dbReference>
<dbReference type="InterPro" id="IPR019192">
    <property type="entry name" value="Ribosomal_mL40"/>
</dbReference>
<comment type="subcellular location">
    <subcellularLocation>
        <location evidence="1">Mitochondrion</location>
    </subcellularLocation>
</comment>
<dbReference type="GeneID" id="30149920"/>
<keyword evidence="10" id="KW-1185">Reference proteome</keyword>
<evidence type="ECO:0000313" key="10">
    <source>
        <dbReference type="Proteomes" id="UP000094336"/>
    </source>
</evidence>
<keyword evidence="4" id="KW-0689">Ribosomal protein</keyword>
<protein>
    <recommendedName>
        <fullName evidence="7">Large ribosomal subunit protein mL40</fullName>
    </recommendedName>
</protein>
<reference evidence="10" key="1">
    <citation type="submission" date="2016-05" db="EMBL/GenBank/DDBJ databases">
        <title>Comparative genomics of biotechnologically important yeasts.</title>
        <authorList>
            <consortium name="DOE Joint Genome Institute"/>
            <person name="Riley R."/>
            <person name="Haridas S."/>
            <person name="Wolfe K.H."/>
            <person name="Lopes M.R."/>
            <person name="Hittinger C.T."/>
            <person name="Goker M."/>
            <person name="Salamov A."/>
            <person name="Wisecaver J."/>
            <person name="Long T.M."/>
            <person name="Aerts A.L."/>
            <person name="Barry K."/>
            <person name="Choi C."/>
            <person name="Clum A."/>
            <person name="Coughlan A.Y."/>
            <person name="Deshpande S."/>
            <person name="Douglass A.P."/>
            <person name="Hanson S.J."/>
            <person name="Klenk H.-P."/>
            <person name="Labutti K."/>
            <person name="Lapidus A."/>
            <person name="Lindquist E."/>
            <person name="Lipzen A."/>
            <person name="Meier-Kolthoff J.P."/>
            <person name="Ohm R.A."/>
            <person name="Otillar R.P."/>
            <person name="Pangilinan J."/>
            <person name="Peng Y."/>
            <person name="Rokas A."/>
            <person name="Rosa C.A."/>
            <person name="Scheuner C."/>
            <person name="Sibirny A.A."/>
            <person name="Slot J.C."/>
            <person name="Stielow J.B."/>
            <person name="Sun H."/>
            <person name="Kurtzman C.P."/>
            <person name="Blackwell M."/>
            <person name="Grigoriev I.V."/>
            <person name="Jeffries T.W."/>
        </authorList>
    </citation>
    <scope>NUCLEOTIDE SEQUENCE [LARGE SCALE GENOMIC DNA]</scope>
    <source>
        <strain evidence="10">NRRL Y-12698</strain>
    </source>
</reference>
<dbReference type="EMBL" id="KV454443">
    <property type="protein sequence ID" value="ODQ77070.1"/>
    <property type="molecule type" value="Genomic_DNA"/>
</dbReference>
<proteinExistence type="inferred from homology"/>
<dbReference type="OrthoDB" id="2098203at2759"/>
<evidence type="ECO:0000313" key="9">
    <source>
        <dbReference type="EMBL" id="ODQ77070.1"/>
    </source>
</evidence>
<name>A0A1E3QHG2_9ASCO</name>
<comment type="similarity">
    <text evidence="2">Belongs to the mitochondrion-specific ribosomal protein mL40 family.</text>
</comment>
<organism evidence="9 10">
    <name type="scientific">Babjeviella inositovora NRRL Y-12698</name>
    <dbReference type="NCBI Taxonomy" id="984486"/>
    <lineage>
        <taxon>Eukaryota</taxon>
        <taxon>Fungi</taxon>
        <taxon>Dikarya</taxon>
        <taxon>Ascomycota</taxon>
        <taxon>Saccharomycotina</taxon>
        <taxon>Pichiomycetes</taxon>
        <taxon>Serinales incertae sedis</taxon>
        <taxon>Babjeviella</taxon>
    </lineage>
</organism>
<keyword evidence="6" id="KW-0687">Ribonucleoprotein</keyword>
<evidence type="ECO:0000256" key="1">
    <source>
        <dbReference type="ARBA" id="ARBA00004173"/>
    </source>
</evidence>
<dbReference type="RefSeq" id="XP_018982398.1">
    <property type="nucleotide sequence ID" value="XM_019132067.1"/>
</dbReference>
<evidence type="ECO:0000256" key="8">
    <source>
        <dbReference type="SAM" id="MobiDB-lite"/>
    </source>
</evidence>
<dbReference type="GO" id="GO:0003735">
    <property type="term" value="F:structural constituent of ribosome"/>
    <property type="evidence" value="ECO:0007669"/>
    <property type="project" value="EnsemblFungi"/>
</dbReference>
<gene>
    <name evidence="9" type="ORF">BABINDRAFT_42401</name>
</gene>
<dbReference type="PANTHER" id="PTHR39150:SF1">
    <property type="entry name" value="LARGE RIBOSOMAL SUBUNIT PROTEIN ML40"/>
    <property type="match status" value="1"/>
</dbReference>
<dbReference type="STRING" id="984486.A0A1E3QHG2"/>
<dbReference type="FunFam" id="6.10.250.3440:FF:000001">
    <property type="entry name" value="Mitochondrial ribosomal protein L40"/>
    <property type="match status" value="1"/>
</dbReference>
<evidence type="ECO:0000256" key="6">
    <source>
        <dbReference type="ARBA" id="ARBA00023274"/>
    </source>
</evidence>
<keyword evidence="3" id="KW-0809">Transit peptide</keyword>
<feature type="region of interest" description="Disordered" evidence="8">
    <location>
        <begin position="1"/>
        <end position="21"/>
    </location>
</feature>
<keyword evidence="5" id="KW-0496">Mitochondrion</keyword>
<evidence type="ECO:0000256" key="5">
    <source>
        <dbReference type="ARBA" id="ARBA00023128"/>
    </source>
</evidence>
<accession>A0A1E3QHG2</accession>
<evidence type="ECO:0000256" key="2">
    <source>
        <dbReference type="ARBA" id="ARBA00009360"/>
    </source>
</evidence>
<sequence>MTGVNFQFTRGKRNKANRTRSPATERVLTQLKMISQRRKQPKLLQVCQEDHIRHETITTAFKLYRQEINANRAKLLLKQYESIKYAMEDLEQINSYLFHEANTNQKGKRFDLEMRIPTEYPPNQIWLHDYTPAEVAEKK</sequence>
<dbReference type="GO" id="GO:0032543">
    <property type="term" value="P:mitochondrial translation"/>
    <property type="evidence" value="ECO:0007669"/>
    <property type="project" value="InterPro"/>
</dbReference>
<dbReference type="AlphaFoldDB" id="A0A1E3QHG2"/>
<dbReference type="InterPro" id="IPR042831">
    <property type="entry name" value="Ribosomal_mL40_fung"/>
</dbReference>
<dbReference type="PANTHER" id="PTHR39150">
    <property type="entry name" value="54S RIBOSOMAL PROTEIN L28, MITOCHONDRIAL"/>
    <property type="match status" value="1"/>
</dbReference>
<evidence type="ECO:0000256" key="3">
    <source>
        <dbReference type="ARBA" id="ARBA00022946"/>
    </source>
</evidence>
<dbReference type="GO" id="GO:0005762">
    <property type="term" value="C:mitochondrial large ribosomal subunit"/>
    <property type="evidence" value="ECO:0007669"/>
    <property type="project" value="EnsemblFungi"/>
</dbReference>
<evidence type="ECO:0000256" key="4">
    <source>
        <dbReference type="ARBA" id="ARBA00022980"/>
    </source>
</evidence>
<evidence type="ECO:0000256" key="7">
    <source>
        <dbReference type="ARBA" id="ARBA00035192"/>
    </source>
</evidence>
<dbReference type="Pfam" id="PF09812">
    <property type="entry name" value="MRP-L28"/>
    <property type="match status" value="1"/>
</dbReference>